<feature type="domain" description="MACPF" evidence="1">
    <location>
        <begin position="89"/>
        <end position="199"/>
    </location>
</feature>
<evidence type="ECO:0000313" key="2">
    <source>
        <dbReference type="EMBL" id="KAK7957217.1"/>
    </source>
</evidence>
<evidence type="ECO:0000259" key="1">
    <source>
        <dbReference type="Pfam" id="PF01823"/>
    </source>
</evidence>
<dbReference type="InterPro" id="IPR020864">
    <property type="entry name" value="MACPF"/>
</dbReference>
<dbReference type="GeneID" id="92075723"/>
<keyword evidence="3" id="KW-1185">Reference proteome</keyword>
<dbReference type="Pfam" id="PF01823">
    <property type="entry name" value="MACPF"/>
    <property type="match status" value="1"/>
</dbReference>
<name>A0ABR1QKE6_9PEZI</name>
<gene>
    <name evidence="2" type="ORF">PG986_006439</name>
</gene>
<organism evidence="2 3">
    <name type="scientific">Apiospora aurea</name>
    <dbReference type="NCBI Taxonomy" id="335848"/>
    <lineage>
        <taxon>Eukaryota</taxon>
        <taxon>Fungi</taxon>
        <taxon>Dikarya</taxon>
        <taxon>Ascomycota</taxon>
        <taxon>Pezizomycotina</taxon>
        <taxon>Sordariomycetes</taxon>
        <taxon>Xylariomycetidae</taxon>
        <taxon>Amphisphaeriales</taxon>
        <taxon>Apiosporaceae</taxon>
        <taxon>Apiospora</taxon>
    </lineage>
</organism>
<protein>
    <recommendedName>
        <fullName evidence="1">MACPF domain-containing protein</fullName>
    </recommendedName>
</protein>
<accession>A0ABR1QKE6</accession>
<evidence type="ECO:0000313" key="3">
    <source>
        <dbReference type="Proteomes" id="UP001391051"/>
    </source>
</evidence>
<reference evidence="2 3" key="1">
    <citation type="submission" date="2023-01" db="EMBL/GenBank/DDBJ databases">
        <title>Analysis of 21 Apiospora genomes using comparative genomics revels a genus with tremendous synthesis potential of carbohydrate active enzymes and secondary metabolites.</title>
        <authorList>
            <person name="Sorensen T."/>
        </authorList>
    </citation>
    <scope>NUCLEOTIDE SEQUENCE [LARGE SCALE GENOMIC DNA]</scope>
    <source>
        <strain evidence="2 3">CBS 24483</strain>
    </source>
</reference>
<dbReference type="EMBL" id="JAQQWE010000004">
    <property type="protein sequence ID" value="KAK7957217.1"/>
    <property type="molecule type" value="Genomic_DNA"/>
</dbReference>
<dbReference type="Proteomes" id="UP001391051">
    <property type="component" value="Unassembled WGS sequence"/>
</dbReference>
<comment type="caution">
    <text evidence="2">The sequence shown here is derived from an EMBL/GenBank/DDBJ whole genome shotgun (WGS) entry which is preliminary data.</text>
</comment>
<dbReference type="RefSeq" id="XP_066702523.1">
    <property type="nucleotide sequence ID" value="XM_066842661.1"/>
</dbReference>
<sequence>MLRDSSANDTQLTLHIPDFIVDDRSDVSVFETNNEFQSSMAKSSFSQLDIGAAVSGGVFGVEFGASAVYGNSTSGGSSETTMKSSQNLHIQYSFPRVTLNLDEYNLEMTPQCIDALAKLKDNESLTAFLETYGEFFTTRVQLGGRLYSSDEVTKTMQSDMEEAKQPMKAETSASFKTFFAEGSASAKGGSGSVDDKTQTATSLARSLCWEANGGDSLLCNKWVIQDYRPFAAMSARKGRRGFACHLGN</sequence>
<proteinExistence type="predicted"/>